<keyword evidence="8" id="KW-1185">Reference proteome</keyword>
<feature type="region of interest" description="Disordered" evidence="5">
    <location>
        <begin position="228"/>
        <end position="283"/>
    </location>
</feature>
<dbReference type="eggNOG" id="COG2010">
    <property type="taxonomic scope" value="Bacteria"/>
</dbReference>
<evidence type="ECO:0000259" key="6">
    <source>
        <dbReference type="PROSITE" id="PS51007"/>
    </source>
</evidence>
<keyword evidence="1 4" id="KW-0349">Heme</keyword>
<evidence type="ECO:0000256" key="2">
    <source>
        <dbReference type="ARBA" id="ARBA00022723"/>
    </source>
</evidence>
<sequence length="283" mass="30032">MINPVHRASAALATFGLLFALGCRQDMHNQPKFVPQRGTEFFADGRSARPQVDNTVARGQLHEDTYFYTGMQNGQEGNAMPFPVTMDVMARGQERYNIYCTPCHSRVGNGAGMIVERGYSQAGNFHTARLQAAPLGHFFNVISNGYGAMPDYAAQLTPEDRWAVVAYIKALQLSQNADQGSVAAGQHVERLSDIAEREGLPATFVSEWTTPATAVTGTPNGQPYVLSLDQMGSAGGGSAQHPAQAVASKAPTSPGANPVASGVPHGQTSTGYPMTPTSPGHPE</sequence>
<dbReference type="GO" id="GO:0020037">
    <property type="term" value="F:heme binding"/>
    <property type="evidence" value="ECO:0007669"/>
    <property type="project" value="InterPro"/>
</dbReference>
<dbReference type="InterPro" id="IPR036909">
    <property type="entry name" value="Cyt_c-like_dom_sf"/>
</dbReference>
<evidence type="ECO:0000256" key="3">
    <source>
        <dbReference type="ARBA" id="ARBA00023004"/>
    </source>
</evidence>
<evidence type="ECO:0000256" key="5">
    <source>
        <dbReference type="SAM" id="MobiDB-lite"/>
    </source>
</evidence>
<accession>E8X4A1</accession>
<evidence type="ECO:0000256" key="4">
    <source>
        <dbReference type="PROSITE-ProRule" id="PRU00433"/>
    </source>
</evidence>
<dbReference type="GO" id="GO:0009055">
    <property type="term" value="F:electron transfer activity"/>
    <property type="evidence" value="ECO:0007669"/>
    <property type="project" value="InterPro"/>
</dbReference>
<evidence type="ECO:0000313" key="8">
    <source>
        <dbReference type="Proteomes" id="UP000000343"/>
    </source>
</evidence>
<protein>
    <recommendedName>
        <fullName evidence="6">Cytochrome c domain-containing protein</fullName>
    </recommendedName>
</protein>
<feature type="domain" description="Cytochrome c" evidence="6">
    <location>
        <begin position="87"/>
        <end position="172"/>
    </location>
</feature>
<dbReference type="Proteomes" id="UP000000343">
    <property type="component" value="Chromosome"/>
</dbReference>
<gene>
    <name evidence="7" type="ordered locus">AciX9_0070</name>
</gene>
<dbReference type="AlphaFoldDB" id="E8X4A1"/>
<reference evidence="8" key="1">
    <citation type="submission" date="2011-01" db="EMBL/GenBank/DDBJ databases">
        <title>Complete sequence of chromosome of Acidobacterium sp. MP5ACTX9.</title>
        <authorList>
            <consortium name="US DOE Joint Genome Institute"/>
            <person name="Lucas S."/>
            <person name="Copeland A."/>
            <person name="Lapidus A."/>
            <person name="Cheng J.-F."/>
            <person name="Goodwin L."/>
            <person name="Pitluck S."/>
            <person name="Teshima H."/>
            <person name="Detter J.C."/>
            <person name="Han C."/>
            <person name="Tapia R."/>
            <person name="Land M."/>
            <person name="Hauser L."/>
            <person name="Kyrpides N."/>
            <person name="Ivanova N."/>
            <person name="Ovchinnikova G."/>
            <person name="Pagani I."/>
            <person name="Rawat S.R."/>
            <person name="Mannisto M."/>
            <person name="Haggblom M.M."/>
            <person name="Woyke T."/>
        </authorList>
    </citation>
    <scope>NUCLEOTIDE SEQUENCE [LARGE SCALE GENOMIC DNA]</scope>
    <source>
        <strain evidence="8">MP5ACTX9</strain>
    </source>
</reference>
<dbReference type="InterPro" id="IPR009056">
    <property type="entry name" value="Cyt_c-like_dom"/>
</dbReference>
<dbReference type="PROSITE" id="PS51007">
    <property type="entry name" value="CYTC"/>
    <property type="match status" value="1"/>
</dbReference>
<dbReference type="PANTHER" id="PTHR40394:SF2">
    <property type="entry name" value="QUINOL:CYTOCHROME C OXIDOREDUCTASE MEMBRANE PROTEIN"/>
    <property type="match status" value="1"/>
</dbReference>
<dbReference type="HOGENOM" id="CLU_088548_1_0_0"/>
<dbReference type="RefSeq" id="WP_013578490.1">
    <property type="nucleotide sequence ID" value="NC_015064.1"/>
</dbReference>
<evidence type="ECO:0000256" key="1">
    <source>
        <dbReference type="ARBA" id="ARBA00022617"/>
    </source>
</evidence>
<dbReference type="EMBL" id="CP002480">
    <property type="protein sequence ID" value="ADW67161.1"/>
    <property type="molecule type" value="Genomic_DNA"/>
</dbReference>
<proteinExistence type="predicted"/>
<dbReference type="KEGG" id="acm:AciX9_0070"/>
<keyword evidence="3 4" id="KW-0408">Iron</keyword>
<organism evidence="8">
    <name type="scientific">Granulicella tundricola (strain ATCC BAA-1859 / DSM 23138 / MP5ACTX9)</name>
    <dbReference type="NCBI Taxonomy" id="1198114"/>
    <lineage>
        <taxon>Bacteria</taxon>
        <taxon>Pseudomonadati</taxon>
        <taxon>Acidobacteriota</taxon>
        <taxon>Terriglobia</taxon>
        <taxon>Terriglobales</taxon>
        <taxon>Acidobacteriaceae</taxon>
        <taxon>Granulicella</taxon>
    </lineage>
</organism>
<name>E8X4A1_GRATM</name>
<dbReference type="PROSITE" id="PS51257">
    <property type="entry name" value="PROKAR_LIPOPROTEIN"/>
    <property type="match status" value="1"/>
</dbReference>
<evidence type="ECO:0000313" key="7">
    <source>
        <dbReference type="EMBL" id="ADW67161.1"/>
    </source>
</evidence>
<dbReference type="Gene3D" id="1.10.760.10">
    <property type="entry name" value="Cytochrome c-like domain"/>
    <property type="match status" value="1"/>
</dbReference>
<dbReference type="GO" id="GO:0046872">
    <property type="term" value="F:metal ion binding"/>
    <property type="evidence" value="ECO:0007669"/>
    <property type="project" value="UniProtKB-KW"/>
</dbReference>
<feature type="compositionally biased region" description="Polar residues" evidence="5">
    <location>
        <begin position="266"/>
        <end position="283"/>
    </location>
</feature>
<dbReference type="Pfam" id="PF13442">
    <property type="entry name" value="Cytochrome_CBB3"/>
    <property type="match status" value="1"/>
</dbReference>
<dbReference type="PaxDb" id="1198114-AciX9_0070"/>
<keyword evidence="2 4" id="KW-0479">Metal-binding</keyword>
<dbReference type="SUPFAM" id="SSF46626">
    <property type="entry name" value="Cytochrome c"/>
    <property type="match status" value="1"/>
</dbReference>
<dbReference type="STRING" id="1198114.AciX9_0070"/>
<dbReference type="PANTHER" id="PTHR40394">
    <property type="entry name" value="LIPOPROTEIN-RELATED"/>
    <property type="match status" value="1"/>
</dbReference>